<dbReference type="Gene3D" id="3.40.50.1820">
    <property type="entry name" value="alpha/beta hydrolase"/>
    <property type="match status" value="1"/>
</dbReference>
<keyword evidence="1" id="KW-0812">Transmembrane</keyword>
<dbReference type="eggNOG" id="COG1073">
    <property type="taxonomic scope" value="Bacteria"/>
</dbReference>
<proteinExistence type="predicted"/>
<dbReference type="Pfam" id="PF08386">
    <property type="entry name" value="Abhydrolase_4"/>
    <property type="match status" value="1"/>
</dbReference>
<dbReference type="PATRIC" id="fig|879305.3.peg.171"/>
<dbReference type="SUPFAM" id="SSF53474">
    <property type="entry name" value="alpha/beta-Hydrolases"/>
    <property type="match status" value="1"/>
</dbReference>
<protein>
    <submittedName>
        <fullName evidence="4">Hydrolase, alpha/beta domain protein</fullName>
    </submittedName>
</protein>
<dbReference type="STRING" id="879305.HMPREF9290_0949"/>
<keyword evidence="4" id="KW-0378">Hydrolase</keyword>
<evidence type="ECO:0000313" key="5">
    <source>
        <dbReference type="Proteomes" id="UP000005286"/>
    </source>
</evidence>
<evidence type="ECO:0000256" key="1">
    <source>
        <dbReference type="SAM" id="Phobius"/>
    </source>
</evidence>
<comment type="caution">
    <text evidence="4">The sequence shown here is derived from an EMBL/GenBank/DDBJ whole genome shotgun (WGS) entry which is preliminary data.</text>
</comment>
<keyword evidence="1" id="KW-1133">Transmembrane helix</keyword>
<dbReference type="Pfam" id="PF00561">
    <property type="entry name" value="Abhydrolase_1"/>
    <property type="match status" value="1"/>
</dbReference>
<reference evidence="4 5" key="1">
    <citation type="submission" date="2011-01" db="EMBL/GenBank/DDBJ databases">
        <authorList>
            <person name="Durkin A.S."/>
            <person name="Madupu R."/>
            <person name="Torralba M."/>
            <person name="Gillis M."/>
            <person name="Methe B."/>
            <person name="Sutton G."/>
            <person name="Nelson K.E."/>
        </authorList>
    </citation>
    <scope>NUCLEOTIDE SEQUENCE [LARGE SCALE GENOMIC DNA]</scope>
    <source>
        <strain evidence="4 5">ACS-065-V-Col13</strain>
    </source>
</reference>
<accession>F0GTM6</accession>
<evidence type="ECO:0000259" key="2">
    <source>
        <dbReference type="Pfam" id="PF00561"/>
    </source>
</evidence>
<keyword evidence="5" id="KW-1185">Reference proteome</keyword>
<evidence type="ECO:0000313" key="4">
    <source>
        <dbReference type="EMBL" id="EGC82815.1"/>
    </source>
</evidence>
<dbReference type="InterPro" id="IPR000073">
    <property type="entry name" value="AB_hydrolase_1"/>
</dbReference>
<sequence length="314" mass="35595">MRRTGKIIGIIICVLVIVAVLGFGIFIGSETFKGLTNTVSREETLENAKSYMDKYDDFVKDKEVREIKIKSSKYDYEIPAIFIKNPKGSDLAVMVHGMGGTKYSMYQQGEVLYDLGYSLLIYDQRNSGYNRCEYSTFGVLESYDCLDALDYAQKNLNENKNILLYGQSYGGATALIAASRDNSKIDYLVLDCPVADSNEFVDEVFKNVERKQGIPAWIMRFTGNIFLKLKLGFSLDDIDASKWAKDSNIQSPTLIINSDSDTVTPYHMGEEIYEAIGNNKKELYTAKGYGHLKFSETNPEEFKKVLKDFLDKYK</sequence>
<dbReference type="EMBL" id="AEXM01000006">
    <property type="protein sequence ID" value="EGC82815.1"/>
    <property type="molecule type" value="Genomic_DNA"/>
</dbReference>
<keyword evidence="1" id="KW-0472">Membrane</keyword>
<organism evidence="4 5">
    <name type="scientific">Anaerococcus prevotii ACS-065-V-Col13</name>
    <dbReference type="NCBI Taxonomy" id="879305"/>
    <lineage>
        <taxon>Bacteria</taxon>
        <taxon>Bacillati</taxon>
        <taxon>Bacillota</taxon>
        <taxon>Tissierellia</taxon>
        <taxon>Tissierellales</taxon>
        <taxon>Peptoniphilaceae</taxon>
        <taxon>Anaerococcus</taxon>
    </lineage>
</organism>
<feature type="transmembrane region" description="Helical" evidence="1">
    <location>
        <begin position="7"/>
        <end position="27"/>
    </location>
</feature>
<evidence type="ECO:0000259" key="3">
    <source>
        <dbReference type="Pfam" id="PF08386"/>
    </source>
</evidence>
<gene>
    <name evidence="4" type="ORF">HMPREF9290_0949</name>
</gene>
<dbReference type="RefSeq" id="WP_004833932.1">
    <property type="nucleotide sequence ID" value="NZ_AEXM01000006.1"/>
</dbReference>
<dbReference type="PANTHER" id="PTHR12277">
    <property type="entry name" value="ALPHA/BETA HYDROLASE DOMAIN-CONTAINING PROTEIN"/>
    <property type="match status" value="1"/>
</dbReference>
<dbReference type="Proteomes" id="UP000005286">
    <property type="component" value="Unassembled WGS sequence"/>
</dbReference>
<feature type="domain" description="AB hydrolase-1" evidence="2">
    <location>
        <begin position="93"/>
        <end position="232"/>
    </location>
</feature>
<feature type="domain" description="Peptidase S33 tripeptidyl aminopeptidase-like C-terminal" evidence="3">
    <location>
        <begin position="249"/>
        <end position="298"/>
    </location>
</feature>
<dbReference type="InterPro" id="IPR029058">
    <property type="entry name" value="AB_hydrolase_fold"/>
</dbReference>
<dbReference type="PANTHER" id="PTHR12277:SF79">
    <property type="entry name" value="XAA-PRO DIPEPTIDYL-PEPTIDASE-RELATED"/>
    <property type="match status" value="1"/>
</dbReference>
<dbReference type="GO" id="GO:0016787">
    <property type="term" value="F:hydrolase activity"/>
    <property type="evidence" value="ECO:0007669"/>
    <property type="project" value="UniProtKB-KW"/>
</dbReference>
<dbReference type="InterPro" id="IPR013595">
    <property type="entry name" value="Pept_S33_TAP-like_C"/>
</dbReference>
<name>F0GTM6_9FIRM</name>
<dbReference type="AlphaFoldDB" id="F0GTM6"/>